<reference evidence="3" key="1">
    <citation type="submission" date="2018-04" db="EMBL/GenBank/DDBJ databases">
        <authorList>
            <person name="Cornet L."/>
        </authorList>
    </citation>
    <scope>NUCLEOTIDE SEQUENCE [LARGE SCALE GENOMIC DNA]</scope>
</reference>
<comment type="caution">
    <text evidence="2">The sequence shown here is derived from an EMBL/GenBank/DDBJ whole genome shotgun (WGS) entry which is preliminary data.</text>
</comment>
<reference evidence="2 3" key="2">
    <citation type="submission" date="2018-06" db="EMBL/GenBank/DDBJ databases">
        <title>Metagenomic assembly of (sub)arctic Cyanobacteria and their associated microbiome from non-axenic cultures.</title>
        <authorList>
            <person name="Baurain D."/>
        </authorList>
    </citation>
    <scope>NUCLEOTIDE SEQUENCE [LARGE SCALE GENOMIC DNA]</scope>
    <source>
        <strain evidence="2">ULC129bin1</strain>
    </source>
</reference>
<dbReference type="SUPFAM" id="SSF53335">
    <property type="entry name" value="S-adenosyl-L-methionine-dependent methyltransferases"/>
    <property type="match status" value="1"/>
</dbReference>
<evidence type="ECO:0000259" key="1">
    <source>
        <dbReference type="Pfam" id="PF08241"/>
    </source>
</evidence>
<feature type="domain" description="Methyltransferase type 11" evidence="1">
    <location>
        <begin position="73"/>
        <end position="119"/>
    </location>
</feature>
<evidence type="ECO:0000313" key="2">
    <source>
        <dbReference type="EMBL" id="PZO22178.1"/>
    </source>
</evidence>
<name>A0A2W4WS34_9CYAN</name>
<dbReference type="InterPro" id="IPR029063">
    <property type="entry name" value="SAM-dependent_MTases_sf"/>
</dbReference>
<sequence length="234" mass="27007">MGSIHPIMAHFRRRRLAELLKLYPNLADYSVLDVGGRPFIWELLKEHYQVTPKHLILLNTPDDGFVREASDYTVEIADGRELPYADKSFDLVFSNSVIEHVGTHQQMAQFARECDRVGKQLYIQTPNRWFPLEAHFGAAFIHWLPRYWYKKLSFLSVRYLMALNNPEEKRNFEQEFETTDLLSKKQMRSLFPGKKIVAEKAMGLTKSFMVTSTGVGAYTTEPSAVKSVKISRGT</sequence>
<organism evidence="2 3">
    <name type="scientific">Leptolyngbya foveolarum</name>
    <dbReference type="NCBI Taxonomy" id="47253"/>
    <lineage>
        <taxon>Bacteria</taxon>
        <taxon>Bacillati</taxon>
        <taxon>Cyanobacteriota</taxon>
        <taxon>Cyanophyceae</taxon>
        <taxon>Leptolyngbyales</taxon>
        <taxon>Leptolyngbyaceae</taxon>
        <taxon>Leptolyngbya group</taxon>
        <taxon>Leptolyngbya</taxon>
    </lineage>
</organism>
<dbReference type="GO" id="GO:0008757">
    <property type="term" value="F:S-adenosylmethionine-dependent methyltransferase activity"/>
    <property type="evidence" value="ECO:0007669"/>
    <property type="project" value="InterPro"/>
</dbReference>
<evidence type="ECO:0000313" key="3">
    <source>
        <dbReference type="Proteomes" id="UP000249354"/>
    </source>
</evidence>
<gene>
    <name evidence="2" type="ORF">DCF25_03675</name>
</gene>
<dbReference type="Pfam" id="PF08241">
    <property type="entry name" value="Methyltransf_11"/>
    <property type="match status" value="1"/>
</dbReference>
<dbReference type="AlphaFoldDB" id="A0A2W4WS34"/>
<dbReference type="Proteomes" id="UP000249354">
    <property type="component" value="Unassembled WGS sequence"/>
</dbReference>
<dbReference type="InterPro" id="IPR013216">
    <property type="entry name" value="Methyltransf_11"/>
</dbReference>
<dbReference type="CDD" id="cd02440">
    <property type="entry name" value="AdoMet_MTases"/>
    <property type="match status" value="1"/>
</dbReference>
<protein>
    <recommendedName>
        <fullName evidence="1">Methyltransferase type 11 domain-containing protein</fullName>
    </recommendedName>
</protein>
<proteinExistence type="predicted"/>
<dbReference type="Gene3D" id="3.40.50.150">
    <property type="entry name" value="Vaccinia Virus protein VP39"/>
    <property type="match status" value="1"/>
</dbReference>
<dbReference type="EMBL" id="QBMC01000013">
    <property type="protein sequence ID" value="PZO22178.1"/>
    <property type="molecule type" value="Genomic_DNA"/>
</dbReference>
<accession>A0A2W4WS34</accession>